<sequence>MVGSGAFRRRQSHIIPLSSTNAMTTNSSIRRRNIYCYSCSASSILMVLGIVTIVVVSGIFVKMLPANVSLTESLKSASKSGCIVGKERTWHGGHPAQDRPGSCWCGGDEYCMCTPSVAVDIVLYSRTDSKDGYSVWVVRRRDTGQLATIGGFVNVGETTEGAVLREAEEETGIIIPPDQANSAMSLIGVYSDSRRDNRRHIVSIAYSLEFTPSSITTKDGSNTPKAGDDANEVISIPLDEIGVNYKGIDWFDDHLTILLDFKERIAHDVPVKRENELYHDVARSTCSVS</sequence>
<keyword evidence="1" id="KW-0378">Hydrolase</keyword>
<dbReference type="Gene3D" id="3.90.79.10">
    <property type="entry name" value="Nucleoside Triphosphate Pyrophosphohydrolase"/>
    <property type="match status" value="1"/>
</dbReference>
<proteinExistence type="predicted"/>
<dbReference type="EMBL" id="JALLPB020000386">
    <property type="protein sequence ID" value="KAL3809680.1"/>
    <property type="molecule type" value="Genomic_DNA"/>
</dbReference>
<dbReference type="SUPFAM" id="SSF55811">
    <property type="entry name" value="Nudix"/>
    <property type="match status" value="1"/>
</dbReference>
<keyword evidence="2" id="KW-0812">Transmembrane</keyword>
<evidence type="ECO:0000256" key="1">
    <source>
        <dbReference type="ARBA" id="ARBA00022801"/>
    </source>
</evidence>
<dbReference type="EMBL" id="JALLPB020000670">
    <property type="protein sequence ID" value="KAL3807128.1"/>
    <property type="molecule type" value="Genomic_DNA"/>
</dbReference>
<evidence type="ECO:0000313" key="5">
    <source>
        <dbReference type="EMBL" id="KAL3809680.1"/>
    </source>
</evidence>
<dbReference type="PROSITE" id="PS00893">
    <property type="entry name" value="NUDIX_BOX"/>
    <property type="match status" value="1"/>
</dbReference>
<protein>
    <recommendedName>
        <fullName evidence="3">Nudix hydrolase domain-containing protein</fullName>
    </recommendedName>
</protein>
<keyword evidence="2" id="KW-0472">Membrane</keyword>
<reference evidence="5 6" key="1">
    <citation type="submission" date="2024-10" db="EMBL/GenBank/DDBJ databases">
        <title>Updated reference genomes for cyclostephanoid diatoms.</title>
        <authorList>
            <person name="Roberts W.R."/>
            <person name="Alverson A.J."/>
        </authorList>
    </citation>
    <scope>NUCLEOTIDE SEQUENCE [LARGE SCALE GENOMIC DNA]</scope>
    <source>
        <strain evidence="5 6">AJA228-03</strain>
    </source>
</reference>
<dbReference type="InterPro" id="IPR000086">
    <property type="entry name" value="NUDIX_hydrolase_dom"/>
</dbReference>
<dbReference type="GO" id="GO:0016787">
    <property type="term" value="F:hydrolase activity"/>
    <property type="evidence" value="ECO:0007669"/>
    <property type="project" value="UniProtKB-KW"/>
</dbReference>
<dbReference type="PANTHER" id="PTHR43736">
    <property type="entry name" value="ADP-RIBOSE PYROPHOSPHATASE"/>
    <property type="match status" value="1"/>
</dbReference>
<dbReference type="Proteomes" id="UP001530377">
    <property type="component" value="Unassembled WGS sequence"/>
</dbReference>
<evidence type="ECO:0000259" key="3">
    <source>
        <dbReference type="PROSITE" id="PS51462"/>
    </source>
</evidence>
<gene>
    <name evidence="5" type="ORF">ACHAXA_004231</name>
    <name evidence="4" type="ORF">ACHAXA_010179</name>
</gene>
<dbReference type="InterPro" id="IPR020084">
    <property type="entry name" value="NUDIX_hydrolase_CS"/>
</dbReference>
<organism evidence="5 6">
    <name type="scientific">Cyclostephanos tholiformis</name>
    <dbReference type="NCBI Taxonomy" id="382380"/>
    <lineage>
        <taxon>Eukaryota</taxon>
        <taxon>Sar</taxon>
        <taxon>Stramenopiles</taxon>
        <taxon>Ochrophyta</taxon>
        <taxon>Bacillariophyta</taxon>
        <taxon>Coscinodiscophyceae</taxon>
        <taxon>Thalassiosirophycidae</taxon>
        <taxon>Stephanodiscales</taxon>
        <taxon>Stephanodiscaceae</taxon>
        <taxon>Cyclostephanos</taxon>
    </lineage>
</organism>
<dbReference type="CDD" id="cd18873">
    <property type="entry name" value="NUDIX_NadM_like"/>
    <property type="match status" value="1"/>
</dbReference>
<dbReference type="PROSITE" id="PS51462">
    <property type="entry name" value="NUDIX"/>
    <property type="match status" value="1"/>
</dbReference>
<dbReference type="InterPro" id="IPR015797">
    <property type="entry name" value="NUDIX_hydrolase-like_dom_sf"/>
</dbReference>
<evidence type="ECO:0000313" key="4">
    <source>
        <dbReference type="EMBL" id="KAL3807128.1"/>
    </source>
</evidence>
<dbReference type="Pfam" id="PF00293">
    <property type="entry name" value="NUDIX"/>
    <property type="match status" value="1"/>
</dbReference>
<dbReference type="AlphaFoldDB" id="A0ABD3R9K2"/>
<name>A0ABD3R9K2_9STRA</name>
<keyword evidence="6" id="KW-1185">Reference proteome</keyword>
<accession>A0ABD3R9K2</accession>
<keyword evidence="2" id="KW-1133">Transmembrane helix</keyword>
<evidence type="ECO:0000313" key="6">
    <source>
        <dbReference type="Proteomes" id="UP001530377"/>
    </source>
</evidence>
<dbReference type="PANTHER" id="PTHR43736:SF5">
    <property type="entry name" value="NUDIX HYDROLASE DOMAIN-CONTAINING PROTEIN"/>
    <property type="match status" value="1"/>
</dbReference>
<comment type="caution">
    <text evidence="5">The sequence shown here is derived from an EMBL/GenBank/DDBJ whole genome shotgun (WGS) entry which is preliminary data.</text>
</comment>
<feature type="transmembrane region" description="Helical" evidence="2">
    <location>
        <begin position="34"/>
        <end position="61"/>
    </location>
</feature>
<feature type="domain" description="Nudix hydrolase" evidence="3">
    <location>
        <begin position="114"/>
        <end position="274"/>
    </location>
</feature>
<evidence type="ECO:0000256" key="2">
    <source>
        <dbReference type="SAM" id="Phobius"/>
    </source>
</evidence>